<dbReference type="EMBL" id="JBHSRS010000014">
    <property type="protein sequence ID" value="MFC6280820.1"/>
    <property type="molecule type" value="Genomic_DNA"/>
</dbReference>
<evidence type="ECO:0000256" key="1">
    <source>
        <dbReference type="ARBA" id="ARBA00001974"/>
    </source>
</evidence>
<dbReference type="RefSeq" id="WP_377412636.1">
    <property type="nucleotide sequence ID" value="NZ_JBHSRS010000014.1"/>
</dbReference>
<dbReference type="Pfam" id="PF14759">
    <property type="entry name" value="Reductase_C"/>
    <property type="match status" value="1"/>
</dbReference>
<dbReference type="Gene3D" id="3.50.50.60">
    <property type="entry name" value="FAD/NAD(P)-binding domain"/>
    <property type="match status" value="2"/>
</dbReference>
<keyword evidence="2" id="KW-0285">Flavoprotein</keyword>
<reference evidence="8" key="1">
    <citation type="journal article" date="2019" name="Int. J. Syst. Evol. Microbiol.">
        <title>The Global Catalogue of Microorganisms (GCM) 10K type strain sequencing project: providing services to taxonomists for standard genome sequencing and annotation.</title>
        <authorList>
            <consortium name="The Broad Institute Genomics Platform"/>
            <consortium name="The Broad Institute Genome Sequencing Center for Infectious Disease"/>
            <person name="Wu L."/>
            <person name="Ma J."/>
        </authorList>
    </citation>
    <scope>NUCLEOTIDE SEQUENCE [LARGE SCALE GENOMIC DNA]</scope>
    <source>
        <strain evidence="8">CCUG 39402</strain>
    </source>
</reference>
<sequence length="399" mass="43528">MKIVIVGAGQAGGWVARTLRDRSFQGEVVLLGAETLPPYERPSLSKQLLSGKENKPPFIFGDTELDAARIDFHANCIVKKINRDDRYVECANGLQFSYDRLVLATGGRARVPAIPGIDLPGVYTLRTVEDSANIFSQIAIGRRMLVIGGGWIGLEVAATARAKGMEVTVVEAGDRLCARSIPSEISEFLLQKHSAAGVSIHFNTSINSIERESNTLMANIGDARLLADIIVVGVGLIPNSELAKDAGLALDNGIVVDERGQTSDAVIYAAGDITNHPNNWIGKRVRLESWANAQNQGIAVGRVLSGEEFAYDEIPWFWSDQYDTNLQVIGIPQPECVNVFRGSVHDPAFTVFQFLGDRLEAAIAINNPRDIKLAKRWMKAGKFPPVFALADTQTRLDKF</sequence>
<proteinExistence type="predicted"/>
<dbReference type="Proteomes" id="UP001596270">
    <property type="component" value="Unassembled WGS sequence"/>
</dbReference>
<dbReference type="InterPro" id="IPR036188">
    <property type="entry name" value="FAD/NAD-bd_sf"/>
</dbReference>
<evidence type="ECO:0000313" key="7">
    <source>
        <dbReference type="EMBL" id="MFC6280820.1"/>
    </source>
</evidence>
<dbReference type="InterPro" id="IPR050446">
    <property type="entry name" value="FAD-oxidoreductase/Apoptosis"/>
</dbReference>
<dbReference type="InterPro" id="IPR016156">
    <property type="entry name" value="FAD/NAD-linked_Rdtase_dimer_sf"/>
</dbReference>
<dbReference type="Pfam" id="PF07992">
    <property type="entry name" value="Pyr_redox_2"/>
    <property type="match status" value="1"/>
</dbReference>
<feature type="domain" description="FAD/NAD(P)-binding" evidence="5">
    <location>
        <begin position="1"/>
        <end position="297"/>
    </location>
</feature>
<evidence type="ECO:0000313" key="8">
    <source>
        <dbReference type="Proteomes" id="UP001596270"/>
    </source>
</evidence>
<dbReference type="PRINTS" id="PR00411">
    <property type="entry name" value="PNDRDTASEI"/>
</dbReference>
<evidence type="ECO:0000256" key="4">
    <source>
        <dbReference type="ARBA" id="ARBA00023002"/>
    </source>
</evidence>
<dbReference type="SUPFAM" id="SSF55424">
    <property type="entry name" value="FAD/NAD-linked reductases, dimerisation (C-terminal) domain"/>
    <property type="match status" value="1"/>
</dbReference>
<accession>A0ABW1TVE4</accession>
<evidence type="ECO:0000256" key="2">
    <source>
        <dbReference type="ARBA" id="ARBA00022630"/>
    </source>
</evidence>
<feature type="domain" description="Reductase C-terminal" evidence="6">
    <location>
        <begin position="316"/>
        <end position="398"/>
    </location>
</feature>
<dbReference type="PANTHER" id="PTHR43557:SF2">
    <property type="entry name" value="RIESKE DOMAIN-CONTAINING PROTEIN-RELATED"/>
    <property type="match status" value="1"/>
</dbReference>
<protein>
    <submittedName>
        <fullName evidence="7">NAD(P)/FAD-dependent oxidoreductase</fullName>
    </submittedName>
</protein>
<dbReference type="SUPFAM" id="SSF51905">
    <property type="entry name" value="FAD/NAD(P)-binding domain"/>
    <property type="match status" value="1"/>
</dbReference>
<gene>
    <name evidence="7" type="ORF">ACFQND_06200</name>
</gene>
<comment type="caution">
    <text evidence="7">The sequence shown here is derived from an EMBL/GenBank/DDBJ whole genome shotgun (WGS) entry which is preliminary data.</text>
</comment>
<organism evidence="7 8">
    <name type="scientific">Polaromonas aquatica</name>
    <dbReference type="NCBI Taxonomy" id="332657"/>
    <lineage>
        <taxon>Bacteria</taxon>
        <taxon>Pseudomonadati</taxon>
        <taxon>Pseudomonadota</taxon>
        <taxon>Betaproteobacteria</taxon>
        <taxon>Burkholderiales</taxon>
        <taxon>Comamonadaceae</taxon>
        <taxon>Polaromonas</taxon>
    </lineage>
</organism>
<evidence type="ECO:0000259" key="6">
    <source>
        <dbReference type="Pfam" id="PF14759"/>
    </source>
</evidence>
<keyword evidence="8" id="KW-1185">Reference proteome</keyword>
<name>A0ABW1TVE4_9BURK</name>
<dbReference type="InterPro" id="IPR028202">
    <property type="entry name" value="Reductase_C"/>
</dbReference>
<keyword evidence="4" id="KW-0560">Oxidoreductase</keyword>
<comment type="cofactor">
    <cofactor evidence="1">
        <name>FAD</name>
        <dbReference type="ChEBI" id="CHEBI:57692"/>
    </cofactor>
</comment>
<evidence type="ECO:0000256" key="3">
    <source>
        <dbReference type="ARBA" id="ARBA00022827"/>
    </source>
</evidence>
<dbReference type="PANTHER" id="PTHR43557">
    <property type="entry name" value="APOPTOSIS-INDUCING FACTOR 1"/>
    <property type="match status" value="1"/>
</dbReference>
<evidence type="ECO:0000259" key="5">
    <source>
        <dbReference type="Pfam" id="PF07992"/>
    </source>
</evidence>
<dbReference type="InterPro" id="IPR023753">
    <property type="entry name" value="FAD/NAD-binding_dom"/>
</dbReference>
<keyword evidence="3" id="KW-0274">FAD</keyword>
<dbReference type="PRINTS" id="PR00368">
    <property type="entry name" value="FADPNR"/>
</dbReference>
<dbReference type="Gene3D" id="3.30.390.30">
    <property type="match status" value="1"/>
</dbReference>